<accession>A0A0A7GC26</accession>
<keyword evidence="7 9" id="KW-0456">Lyase</keyword>
<reference evidence="11 12" key="1">
    <citation type="journal article" date="2015" name="Appl. Environ. Microbiol.">
        <title>The Geoglobus acetivorans genome: Fe(III) reduction, acetate utilization, autotrophic growth, and degradation of aromatic compounds in a hyperthermophilic archaeon.</title>
        <authorList>
            <person name="Mardanov A.V."/>
            <person name="Slododkina G.B."/>
            <person name="Slobodkin A.I."/>
            <person name="Beletsky A.V."/>
            <person name="Gavrilov S.N."/>
            <person name="Kublanov I.V."/>
            <person name="Bonch-Osmolovskaya E.A."/>
            <person name="Skryabin K.G."/>
            <person name="Ravin N.V."/>
        </authorList>
    </citation>
    <scope>NUCLEOTIDE SEQUENCE [LARGE SCALE GENOMIC DNA]</scope>
    <source>
        <strain evidence="11 12">SBH6</strain>
    </source>
</reference>
<dbReference type="KEGG" id="gac:GACE_0547"/>
<evidence type="ECO:0000256" key="4">
    <source>
        <dbReference type="ARBA" id="ARBA00022605"/>
    </source>
</evidence>
<dbReference type="PROSITE" id="PS00167">
    <property type="entry name" value="TRP_SYNTHASE_ALPHA"/>
    <property type="match status" value="1"/>
</dbReference>
<organism evidence="11 12">
    <name type="scientific">Geoglobus acetivorans</name>
    <dbReference type="NCBI Taxonomy" id="565033"/>
    <lineage>
        <taxon>Archaea</taxon>
        <taxon>Methanobacteriati</taxon>
        <taxon>Methanobacteriota</taxon>
        <taxon>Archaeoglobi</taxon>
        <taxon>Archaeoglobales</taxon>
        <taxon>Archaeoglobaceae</taxon>
        <taxon>Geoglobus</taxon>
    </lineage>
</organism>
<dbReference type="InterPro" id="IPR011060">
    <property type="entry name" value="RibuloseP-bd_barrel"/>
</dbReference>
<evidence type="ECO:0000256" key="8">
    <source>
        <dbReference type="ARBA" id="ARBA00049047"/>
    </source>
</evidence>
<dbReference type="Gene3D" id="3.20.20.70">
    <property type="entry name" value="Aldolase class I"/>
    <property type="match status" value="1"/>
</dbReference>
<evidence type="ECO:0000256" key="2">
    <source>
        <dbReference type="ARBA" id="ARBA00004733"/>
    </source>
</evidence>
<proteinExistence type="inferred from homology"/>
<dbReference type="Proteomes" id="UP000030624">
    <property type="component" value="Chromosome"/>
</dbReference>
<dbReference type="InterPro" id="IPR018204">
    <property type="entry name" value="Trp_synthase_alpha_AS"/>
</dbReference>
<dbReference type="InterPro" id="IPR002028">
    <property type="entry name" value="Trp_synthase_suA"/>
</dbReference>
<dbReference type="HOGENOM" id="CLU_016734_0_0_2"/>
<dbReference type="PANTHER" id="PTHR43406">
    <property type="entry name" value="TRYPTOPHAN SYNTHASE, ALPHA CHAIN"/>
    <property type="match status" value="1"/>
</dbReference>
<evidence type="ECO:0000256" key="3">
    <source>
        <dbReference type="ARBA" id="ARBA00011270"/>
    </source>
</evidence>
<dbReference type="CDD" id="cd04724">
    <property type="entry name" value="Tryptophan_synthase_alpha"/>
    <property type="match status" value="1"/>
</dbReference>
<dbReference type="UniPathway" id="UPA00035">
    <property type="reaction ID" value="UER00044"/>
</dbReference>
<dbReference type="EC" id="4.2.1.20" evidence="9"/>
<comment type="catalytic activity">
    <reaction evidence="8 9">
        <text>(1S,2R)-1-C-(indol-3-yl)glycerol 3-phosphate + L-serine = D-glyceraldehyde 3-phosphate + L-tryptophan + H2O</text>
        <dbReference type="Rhea" id="RHEA:10532"/>
        <dbReference type="ChEBI" id="CHEBI:15377"/>
        <dbReference type="ChEBI" id="CHEBI:33384"/>
        <dbReference type="ChEBI" id="CHEBI:57912"/>
        <dbReference type="ChEBI" id="CHEBI:58866"/>
        <dbReference type="ChEBI" id="CHEBI:59776"/>
        <dbReference type="EC" id="4.2.1.20"/>
    </reaction>
</comment>
<dbReference type="EMBL" id="CP009552">
    <property type="protein sequence ID" value="AIY89600.1"/>
    <property type="molecule type" value="Genomic_DNA"/>
</dbReference>
<dbReference type="eggNOG" id="arCOG01086">
    <property type="taxonomic scope" value="Archaea"/>
</dbReference>
<feature type="active site" description="Proton acceptor" evidence="9">
    <location>
        <position position="35"/>
    </location>
</feature>
<dbReference type="GO" id="GO:0004834">
    <property type="term" value="F:tryptophan synthase activity"/>
    <property type="evidence" value="ECO:0007669"/>
    <property type="project" value="UniProtKB-UniRule"/>
</dbReference>
<sequence>MLEKSLVTFITAGDPSPKKTLDFMLVLERYSDVIELGIPFSDPVADGSVIQKASIRALKKGFRVRDVFEIVRGFRDHSEKKVVLMTYYNPVFRMGVEKFIRLSAEAGVDGIIAVDLPADSSREYVELCTKHGIRTIFIASPNTTDERLRVIDEASTGFVYLTSDYGTTGKRERIGERAFDLLSRAKSICRNPVGVGFGVSKEEHVRALIQAGADGVIVGSAIVELIEMYGEDADKHIEERVRELAKGLTDDPGS</sequence>
<dbReference type="InterPro" id="IPR013785">
    <property type="entry name" value="Aldolase_TIM"/>
</dbReference>
<dbReference type="PANTHER" id="PTHR43406:SF1">
    <property type="entry name" value="TRYPTOPHAN SYNTHASE ALPHA CHAIN, CHLOROPLASTIC"/>
    <property type="match status" value="1"/>
</dbReference>
<evidence type="ECO:0000256" key="9">
    <source>
        <dbReference type="HAMAP-Rule" id="MF_00131"/>
    </source>
</evidence>
<dbReference type="AlphaFoldDB" id="A0A0A7GC26"/>
<name>A0A0A7GC26_GEOAI</name>
<evidence type="ECO:0000256" key="7">
    <source>
        <dbReference type="ARBA" id="ARBA00023239"/>
    </source>
</evidence>
<dbReference type="RefSeq" id="WP_048090968.1">
    <property type="nucleotide sequence ID" value="NZ_CP009552.1"/>
</dbReference>
<dbReference type="NCBIfam" id="TIGR00262">
    <property type="entry name" value="trpA"/>
    <property type="match status" value="1"/>
</dbReference>
<comment type="subunit">
    <text evidence="3 9">Tetramer of two alpha and two beta chains.</text>
</comment>
<evidence type="ECO:0000256" key="10">
    <source>
        <dbReference type="RuleBase" id="RU003662"/>
    </source>
</evidence>
<evidence type="ECO:0000256" key="1">
    <source>
        <dbReference type="ARBA" id="ARBA00003365"/>
    </source>
</evidence>
<keyword evidence="6 9" id="KW-0057">Aromatic amino acid biosynthesis</keyword>
<dbReference type="HAMAP" id="MF_00131">
    <property type="entry name" value="Trp_synth_alpha"/>
    <property type="match status" value="1"/>
</dbReference>
<dbReference type="GeneID" id="24797151"/>
<evidence type="ECO:0000256" key="5">
    <source>
        <dbReference type="ARBA" id="ARBA00022822"/>
    </source>
</evidence>
<comment type="pathway">
    <text evidence="2 9">Amino-acid biosynthesis; L-tryptophan biosynthesis; L-tryptophan from chorismate: step 5/5.</text>
</comment>
<comment type="similarity">
    <text evidence="9 10">Belongs to the TrpA family.</text>
</comment>
<keyword evidence="4 9" id="KW-0028">Amino-acid biosynthesis</keyword>
<dbReference type="GO" id="GO:0005829">
    <property type="term" value="C:cytosol"/>
    <property type="evidence" value="ECO:0007669"/>
    <property type="project" value="TreeGrafter"/>
</dbReference>
<evidence type="ECO:0000313" key="11">
    <source>
        <dbReference type="EMBL" id="AIY89600.1"/>
    </source>
</evidence>
<comment type="function">
    <text evidence="1 9">The alpha subunit is responsible for the aldol cleavage of indoleglycerol phosphate to indole and glyceraldehyde 3-phosphate.</text>
</comment>
<feature type="active site" description="Proton acceptor" evidence="9">
    <location>
        <position position="46"/>
    </location>
</feature>
<dbReference type="Pfam" id="PF00290">
    <property type="entry name" value="Trp_syntA"/>
    <property type="match status" value="1"/>
</dbReference>
<evidence type="ECO:0000313" key="12">
    <source>
        <dbReference type="Proteomes" id="UP000030624"/>
    </source>
</evidence>
<dbReference type="FunFam" id="3.20.20.70:FF:000037">
    <property type="entry name" value="Tryptophan synthase alpha chain"/>
    <property type="match status" value="1"/>
</dbReference>
<evidence type="ECO:0000256" key="6">
    <source>
        <dbReference type="ARBA" id="ARBA00023141"/>
    </source>
</evidence>
<keyword evidence="5 9" id="KW-0822">Tryptophan biosynthesis</keyword>
<gene>
    <name evidence="9" type="primary">trpA</name>
    <name evidence="11" type="ORF">GACE_0547</name>
</gene>
<dbReference type="STRING" id="565033.GACE_0547"/>
<protein>
    <recommendedName>
        <fullName evidence="9">Tryptophan synthase alpha chain</fullName>
        <ecNumber evidence="9">4.2.1.20</ecNumber>
    </recommendedName>
</protein>
<dbReference type="SUPFAM" id="SSF51366">
    <property type="entry name" value="Ribulose-phoshate binding barrel"/>
    <property type="match status" value="1"/>
</dbReference>